<sequence>MKVVKLSNGVTVSVREREDLNSVTVSVWIRAGASYETDRTRGIAHFLEHMMFNGSKNLPAGAIDREVESLGGEINAATSYDYTYYYINLPYEHGKRALELIAELVLNPLLSEEMLQKEKPIVLEEIARSKDNPQEIFAEKFMEKLYRKAPYRFPILGFEETVKEFTAEDLRNFYESLYTPERITVSIAGKVESEEMFSVTEELFGSLKRNSEVKEPEEEKAVTVADEFTVTHPAVAVPNVLLGWRLPRASREDIYYEILDSLLSSGRSSLLYRRLKEKGLAYGVYSSYQNLLLGSNFYIVVITDRIDESRKALKDTLQEVLSISKEEFEFAKEKLYKGEMFARESGEAEADAIGYALTVMRDKDYYEKFFSDLKEANYKEFLKRVQFLQEEPLTGLLLPAR</sequence>
<dbReference type="InterPro" id="IPR050361">
    <property type="entry name" value="MPP/UQCRC_Complex"/>
</dbReference>
<feature type="domain" description="Peptidase M16 C-terminal" evidence="5">
    <location>
        <begin position="165"/>
        <end position="335"/>
    </location>
</feature>
<feature type="domain" description="Peptidase M16 N-terminal" evidence="4">
    <location>
        <begin position="19"/>
        <end position="156"/>
    </location>
</feature>
<dbReference type="GO" id="GO:0046872">
    <property type="term" value="F:metal ion binding"/>
    <property type="evidence" value="ECO:0007669"/>
    <property type="project" value="InterPro"/>
</dbReference>
<protein>
    <submittedName>
        <fullName evidence="6">Putative Zn-dependent peptidase</fullName>
    </submittedName>
</protein>
<dbReference type="GO" id="GO:0004222">
    <property type="term" value="F:metalloendopeptidase activity"/>
    <property type="evidence" value="ECO:0007669"/>
    <property type="project" value="InterPro"/>
</dbReference>
<evidence type="ECO:0000256" key="3">
    <source>
        <dbReference type="RuleBase" id="RU004447"/>
    </source>
</evidence>
<dbReference type="OrthoDB" id="9811314at2"/>
<comment type="cofactor">
    <cofactor evidence="1">
        <name>Zn(2+)</name>
        <dbReference type="ChEBI" id="CHEBI:29105"/>
    </cofactor>
</comment>
<evidence type="ECO:0000256" key="2">
    <source>
        <dbReference type="ARBA" id="ARBA00007261"/>
    </source>
</evidence>
<dbReference type="PROSITE" id="PS00143">
    <property type="entry name" value="INSULINASE"/>
    <property type="match status" value="1"/>
</dbReference>
<dbReference type="InterPro" id="IPR011765">
    <property type="entry name" value="Pept_M16_N"/>
</dbReference>
<dbReference type="PANTHER" id="PTHR11851">
    <property type="entry name" value="METALLOPROTEASE"/>
    <property type="match status" value="1"/>
</dbReference>
<organism evidence="6 7">
    <name type="scientific">Phorcysia thermohydrogeniphila</name>
    <dbReference type="NCBI Taxonomy" id="936138"/>
    <lineage>
        <taxon>Bacteria</taxon>
        <taxon>Pseudomonadati</taxon>
        <taxon>Aquificota</taxon>
        <taxon>Aquificia</taxon>
        <taxon>Desulfurobacteriales</taxon>
        <taxon>Desulfurobacteriaceae</taxon>
        <taxon>Phorcysia</taxon>
    </lineage>
</organism>
<evidence type="ECO:0000313" key="7">
    <source>
        <dbReference type="Proteomes" id="UP000295777"/>
    </source>
</evidence>
<dbReference type="InterPro" id="IPR001431">
    <property type="entry name" value="Pept_M16_Zn_BS"/>
</dbReference>
<dbReference type="InterPro" id="IPR007863">
    <property type="entry name" value="Peptidase_M16_C"/>
</dbReference>
<gene>
    <name evidence="6" type="ORF">CLV27_0114</name>
</gene>
<evidence type="ECO:0000313" key="6">
    <source>
        <dbReference type="EMBL" id="TCK06313.1"/>
    </source>
</evidence>
<dbReference type="Gene3D" id="3.30.830.10">
    <property type="entry name" value="Metalloenzyme, LuxS/M16 peptidase-like"/>
    <property type="match status" value="2"/>
</dbReference>
<comment type="caution">
    <text evidence="6">The sequence shown here is derived from an EMBL/GenBank/DDBJ whole genome shotgun (WGS) entry which is preliminary data.</text>
</comment>
<dbReference type="RefSeq" id="WP_132524738.1">
    <property type="nucleotide sequence ID" value="NZ_SMFV01000001.1"/>
</dbReference>
<dbReference type="InterPro" id="IPR011249">
    <property type="entry name" value="Metalloenz_LuxS/M16"/>
</dbReference>
<evidence type="ECO:0000259" key="4">
    <source>
        <dbReference type="Pfam" id="PF00675"/>
    </source>
</evidence>
<dbReference type="SUPFAM" id="SSF63411">
    <property type="entry name" value="LuxS/MPP-like metallohydrolase"/>
    <property type="match status" value="2"/>
</dbReference>
<proteinExistence type="inferred from homology"/>
<dbReference type="AlphaFoldDB" id="A0A4R1GH39"/>
<accession>A0A4R1GH39</accession>
<comment type="similarity">
    <text evidence="2 3">Belongs to the peptidase M16 family.</text>
</comment>
<name>A0A4R1GH39_9BACT</name>
<evidence type="ECO:0000256" key="1">
    <source>
        <dbReference type="ARBA" id="ARBA00001947"/>
    </source>
</evidence>
<dbReference type="Proteomes" id="UP000295777">
    <property type="component" value="Unassembled WGS sequence"/>
</dbReference>
<dbReference type="PANTHER" id="PTHR11851:SF49">
    <property type="entry name" value="MITOCHONDRIAL-PROCESSING PEPTIDASE SUBUNIT ALPHA"/>
    <property type="match status" value="1"/>
</dbReference>
<evidence type="ECO:0000259" key="5">
    <source>
        <dbReference type="Pfam" id="PF05193"/>
    </source>
</evidence>
<dbReference type="Pfam" id="PF05193">
    <property type="entry name" value="Peptidase_M16_C"/>
    <property type="match status" value="1"/>
</dbReference>
<dbReference type="Pfam" id="PF00675">
    <property type="entry name" value="Peptidase_M16"/>
    <property type="match status" value="1"/>
</dbReference>
<dbReference type="EMBL" id="SMFV01000001">
    <property type="protein sequence ID" value="TCK06313.1"/>
    <property type="molecule type" value="Genomic_DNA"/>
</dbReference>
<keyword evidence="7" id="KW-1185">Reference proteome</keyword>
<reference evidence="6 7" key="1">
    <citation type="submission" date="2019-03" db="EMBL/GenBank/DDBJ databases">
        <title>Genomic Encyclopedia of Archaeal and Bacterial Type Strains, Phase II (KMG-II): from individual species to whole genera.</title>
        <authorList>
            <person name="Goeker M."/>
        </authorList>
    </citation>
    <scope>NUCLEOTIDE SEQUENCE [LARGE SCALE GENOMIC DNA]</scope>
    <source>
        <strain evidence="6 7">DSM 24425</strain>
    </source>
</reference>
<dbReference type="GO" id="GO:0006508">
    <property type="term" value="P:proteolysis"/>
    <property type="evidence" value="ECO:0007669"/>
    <property type="project" value="InterPro"/>
</dbReference>